<dbReference type="PROSITE" id="PS51930">
    <property type="entry name" value="BMC_2"/>
    <property type="match status" value="2"/>
</dbReference>
<dbReference type="AlphaFoldDB" id="A0A7J0BRC2"/>
<dbReference type="PANTHER" id="PTHR33941:SF11">
    <property type="entry name" value="BACTERIAL MICROCOMPARTMENT SHELL PROTEIN PDUJ"/>
    <property type="match status" value="1"/>
</dbReference>
<evidence type="ECO:0000256" key="2">
    <source>
        <dbReference type="ARBA" id="ARBA00024446"/>
    </source>
</evidence>
<dbReference type="GO" id="GO:0031469">
    <property type="term" value="C:bacterial microcompartment"/>
    <property type="evidence" value="ECO:0007669"/>
    <property type="project" value="UniProtKB-SubCell"/>
</dbReference>
<sequence length="205" mass="21164">MRYYGEEALGLVETLGMVPAIGAADRMLKAANVQLIAYENVGSTLVTIMVKGDVGAVQASVDAGAAAAAEVGKMTACNVMPRPIRPVGDIVSVHGVGGDDADAEPTGRPRAMGLIETFGIVYVLEAADAMLKTADVELIGYENVASGYISVLVQGDVAACVSAVEAGVKAVEAMGANVYSKLVIPTPHPDLMKITKRYALENLLA</sequence>
<evidence type="ECO:0000256" key="1">
    <source>
        <dbReference type="ARBA" id="ARBA00024322"/>
    </source>
</evidence>
<dbReference type="Proteomes" id="UP000503820">
    <property type="component" value="Unassembled WGS sequence"/>
</dbReference>
<reference evidence="5 6" key="1">
    <citation type="submission" date="2020-05" db="EMBL/GenBank/DDBJ databases">
        <title>Draft genome sequence of Desulfovibrio psychrotolerans JS1T.</title>
        <authorList>
            <person name="Ueno A."/>
            <person name="Tamazawa S."/>
            <person name="Tamamura S."/>
            <person name="Murakami T."/>
            <person name="Kiyama T."/>
            <person name="Inomata H."/>
            <person name="Amano Y."/>
            <person name="Miyakawa K."/>
            <person name="Tamaki H."/>
            <person name="Naganuma T."/>
            <person name="Kaneko K."/>
        </authorList>
    </citation>
    <scope>NUCLEOTIDE SEQUENCE [LARGE SCALE GENOMIC DNA]</scope>
    <source>
        <strain evidence="5 6">JS1</strain>
    </source>
</reference>
<comment type="similarity">
    <text evidence="3">Belongs to the bacterial microcompartments protein family.</text>
</comment>
<gene>
    <name evidence="5" type="ORF">DSM19430T_09230</name>
</gene>
<keyword evidence="6" id="KW-1185">Reference proteome</keyword>
<dbReference type="EMBL" id="BLVP01000003">
    <property type="protein sequence ID" value="GFM36239.1"/>
    <property type="molecule type" value="Genomic_DNA"/>
</dbReference>
<evidence type="ECO:0000313" key="5">
    <source>
        <dbReference type="EMBL" id="GFM36239.1"/>
    </source>
</evidence>
<proteinExistence type="inferred from homology"/>
<dbReference type="CDD" id="cd07045">
    <property type="entry name" value="BMC_CcmK_like"/>
    <property type="match status" value="2"/>
</dbReference>
<evidence type="ECO:0000259" key="4">
    <source>
        <dbReference type="PROSITE" id="PS51930"/>
    </source>
</evidence>
<dbReference type="PANTHER" id="PTHR33941">
    <property type="entry name" value="PROPANEDIOL UTILIZATION PROTEIN PDUA"/>
    <property type="match status" value="1"/>
</dbReference>
<evidence type="ECO:0000313" key="6">
    <source>
        <dbReference type="Proteomes" id="UP000503820"/>
    </source>
</evidence>
<protein>
    <recommendedName>
        <fullName evidence="4">BMC domain-containing protein</fullName>
    </recommendedName>
</protein>
<accession>A0A7J0BRC2</accession>
<dbReference type="Pfam" id="PF00936">
    <property type="entry name" value="BMC"/>
    <property type="match status" value="2"/>
</dbReference>
<dbReference type="InterPro" id="IPR037233">
    <property type="entry name" value="CcmK-like_sf"/>
</dbReference>
<dbReference type="SMART" id="SM00877">
    <property type="entry name" value="BMC"/>
    <property type="match status" value="2"/>
</dbReference>
<feature type="domain" description="BMC" evidence="4">
    <location>
        <begin position="8"/>
        <end position="92"/>
    </location>
</feature>
<evidence type="ECO:0000256" key="3">
    <source>
        <dbReference type="PROSITE-ProRule" id="PRU01278"/>
    </source>
</evidence>
<comment type="caution">
    <text evidence="5">The sequence shown here is derived from an EMBL/GenBank/DDBJ whole genome shotgun (WGS) entry which is preliminary data.</text>
</comment>
<feature type="domain" description="BMC" evidence="4">
    <location>
        <begin position="111"/>
        <end position="196"/>
    </location>
</feature>
<keyword evidence="2" id="KW-1283">Bacterial microcompartment</keyword>
<dbReference type="Gene3D" id="3.30.70.1710">
    <property type="match status" value="2"/>
</dbReference>
<dbReference type="SUPFAM" id="SSF143414">
    <property type="entry name" value="CcmK-like"/>
    <property type="match status" value="2"/>
</dbReference>
<comment type="subcellular location">
    <subcellularLocation>
        <location evidence="1">Bacterial microcompartment</location>
    </subcellularLocation>
</comment>
<dbReference type="InterPro" id="IPR044872">
    <property type="entry name" value="CcmK/CsoS1_BMC"/>
</dbReference>
<dbReference type="InterPro" id="IPR050575">
    <property type="entry name" value="BMC_shell"/>
</dbReference>
<name>A0A7J0BRC2_9BACT</name>
<dbReference type="InterPro" id="IPR000249">
    <property type="entry name" value="BMC_dom"/>
</dbReference>
<organism evidence="5 6">
    <name type="scientific">Desulfovibrio psychrotolerans</name>
    <dbReference type="NCBI Taxonomy" id="415242"/>
    <lineage>
        <taxon>Bacteria</taxon>
        <taxon>Pseudomonadati</taxon>
        <taxon>Thermodesulfobacteriota</taxon>
        <taxon>Desulfovibrionia</taxon>
        <taxon>Desulfovibrionales</taxon>
        <taxon>Desulfovibrionaceae</taxon>
        <taxon>Desulfovibrio</taxon>
    </lineage>
</organism>